<dbReference type="OMA" id="AQNWDWT"/>
<protein>
    <submittedName>
        <fullName evidence="2">Acyl-coenzyme a 6-aminopenicillanic-acid-acyltransferase</fullName>
    </submittedName>
</protein>
<dbReference type="STRING" id="1262450.S3CRW9"/>
<dbReference type="InterPro" id="IPR047801">
    <property type="entry name" value="Peptidase_C45"/>
</dbReference>
<proteinExistence type="predicted"/>
<sequence>MVFHGVPELLCEGSPRAIGLAHGKGAAQQIRNSIALYSTLFGETAGIDWPEARRRAQVFLPSIQNHAPHLYVEMQGIADGAGDGVDIDDILTLNVRSEIALTNYSEGCTSLAGIDPAGRNHVFLAQNWDWVEEAADSLILIDLRADGKPRALLMCEAGIVGKFGLNTHGFGVCMNAIRCGAQDVSRLPVHIALRLAIECPSFAAAKALLDAKGLASTCNIVMADRGGAFGTFECSPHGNTMIRAAPSETIVCHTNHLYAPNGPRGLVDHPAANSFTRLARIQELTGGRAPQSIQQIRAWLSDEHGLPAAICRQRPPSATGTERMVTLATIIMDLTDFELEVSFGRPSLSPPVRQTTF</sequence>
<accession>S3CRW9</accession>
<dbReference type="PANTHER" id="PTHR34180">
    <property type="entry name" value="PEPTIDASE C45"/>
    <property type="match status" value="1"/>
</dbReference>
<dbReference type="GO" id="GO:0016746">
    <property type="term" value="F:acyltransferase activity"/>
    <property type="evidence" value="ECO:0007669"/>
    <property type="project" value="UniProtKB-KW"/>
</dbReference>
<dbReference type="HOGENOM" id="CLU_037787_1_0_1"/>
<dbReference type="PANTHER" id="PTHR34180:SF1">
    <property type="entry name" value="BETA-ALANYL-DOPAMINE_CARCININE HYDROLASE"/>
    <property type="match status" value="1"/>
</dbReference>
<evidence type="ECO:0000313" key="2">
    <source>
        <dbReference type="EMBL" id="EPE03410.1"/>
    </source>
</evidence>
<dbReference type="InterPro" id="IPR005079">
    <property type="entry name" value="Peptidase_C45_hydrolase"/>
</dbReference>
<dbReference type="EMBL" id="KE148168">
    <property type="protein sequence ID" value="EPE03410.1"/>
    <property type="molecule type" value="Genomic_DNA"/>
</dbReference>
<keyword evidence="2" id="KW-0012">Acyltransferase</keyword>
<reference evidence="2 3" key="1">
    <citation type="journal article" date="2013" name="BMC Genomics">
        <title>The genome and transcriptome of the pine saprophyte Ophiostoma piceae, and a comparison with the bark beetle-associated pine pathogen Grosmannia clavigera.</title>
        <authorList>
            <person name="Haridas S."/>
            <person name="Wang Y."/>
            <person name="Lim L."/>
            <person name="Massoumi Alamouti S."/>
            <person name="Jackman S."/>
            <person name="Docking R."/>
            <person name="Robertson G."/>
            <person name="Birol I."/>
            <person name="Bohlmann J."/>
            <person name="Breuil C."/>
        </authorList>
    </citation>
    <scope>NUCLEOTIDE SEQUENCE [LARGE SCALE GENOMIC DNA]</scope>
    <source>
        <strain evidence="2 3">UAMH 11346</strain>
    </source>
</reference>
<dbReference type="InterPro" id="IPR047794">
    <property type="entry name" value="C45_proenzyme-like"/>
</dbReference>
<dbReference type="eggNOG" id="ENOG502RY9N">
    <property type="taxonomic scope" value="Eukaryota"/>
</dbReference>
<keyword evidence="2" id="KW-0808">Transferase</keyword>
<evidence type="ECO:0000259" key="1">
    <source>
        <dbReference type="Pfam" id="PF03417"/>
    </source>
</evidence>
<evidence type="ECO:0000313" key="3">
    <source>
        <dbReference type="Proteomes" id="UP000016923"/>
    </source>
</evidence>
<dbReference type="AlphaFoldDB" id="S3CRW9"/>
<feature type="domain" description="Peptidase C45 hydrolase" evidence="1">
    <location>
        <begin position="119"/>
        <end position="347"/>
    </location>
</feature>
<gene>
    <name evidence="2" type="ORF">F503_07713</name>
</gene>
<dbReference type="Gene3D" id="3.60.60.10">
    <property type="entry name" value="Penicillin V Acylase, Chain A"/>
    <property type="match status" value="1"/>
</dbReference>
<dbReference type="OrthoDB" id="189997at2759"/>
<name>S3CRW9_OPHP1</name>
<dbReference type="Proteomes" id="UP000016923">
    <property type="component" value="Unassembled WGS sequence"/>
</dbReference>
<dbReference type="NCBIfam" id="NF040521">
    <property type="entry name" value="C45_proenzyme"/>
    <property type="match status" value="1"/>
</dbReference>
<organism evidence="2 3">
    <name type="scientific">Ophiostoma piceae (strain UAMH 11346)</name>
    <name type="common">Sap stain fungus</name>
    <dbReference type="NCBI Taxonomy" id="1262450"/>
    <lineage>
        <taxon>Eukaryota</taxon>
        <taxon>Fungi</taxon>
        <taxon>Dikarya</taxon>
        <taxon>Ascomycota</taxon>
        <taxon>Pezizomycotina</taxon>
        <taxon>Sordariomycetes</taxon>
        <taxon>Sordariomycetidae</taxon>
        <taxon>Ophiostomatales</taxon>
        <taxon>Ophiostomataceae</taxon>
        <taxon>Ophiostoma</taxon>
    </lineage>
</organism>
<dbReference type="Pfam" id="PF03417">
    <property type="entry name" value="AAT"/>
    <property type="match status" value="1"/>
</dbReference>
<dbReference type="VEuPathDB" id="FungiDB:F503_07713"/>
<keyword evidence="3" id="KW-1185">Reference proteome</keyword>
<dbReference type="Gene3D" id="1.10.10.2120">
    <property type="match status" value="1"/>
</dbReference>